<reference evidence="2 3" key="1">
    <citation type="journal article" date="2019" name="Int. J. Syst. Evol. Microbiol.">
        <title>The Global Catalogue of Microorganisms (GCM) 10K type strain sequencing project: providing services to taxonomists for standard genome sequencing and annotation.</title>
        <authorList>
            <consortium name="The Broad Institute Genomics Platform"/>
            <consortium name="The Broad Institute Genome Sequencing Center for Infectious Disease"/>
            <person name="Wu L."/>
            <person name="Ma J."/>
        </authorList>
    </citation>
    <scope>NUCLEOTIDE SEQUENCE [LARGE SCALE GENOMIC DNA]</scope>
    <source>
        <strain evidence="2 3">JCM 16034</strain>
    </source>
</reference>
<gene>
    <name evidence="2" type="ORF">GCM10009849_00510</name>
</gene>
<comment type="caution">
    <text evidence="2">The sequence shown here is derived from an EMBL/GenBank/DDBJ whole genome shotgun (WGS) entry which is preliminary data.</text>
</comment>
<proteinExistence type="predicted"/>
<dbReference type="Pfam" id="PF00128">
    <property type="entry name" value="Alpha-amylase"/>
    <property type="match status" value="1"/>
</dbReference>
<sequence>MITLSEVGAHVSPETGTPGRADFGVYLPGITFDKGYRVRAKVIHEADQFVRGIEPVAVWLSWMKGTEYDLWTGGLSLSAAADQQPGTHFGWPGRYLYRYELLREPGGIPGVAAVRFADPFGRDAGLGTLSSFTAPAPAPFAWTDGAHTPPSVDEMVVYELNVREFNQDFDGVVTQLDYLRGLGVNVLELMPVTNVGEDVEWGYTPLGYFCPDDRFGGSAGLKRLVDACHAKGMAVILDAVYAHSHPDFAYNTVYDSTGEPNPMMGPFAGEFFPHRPGSDFTKAFTAQYFTALNRFWLDEYHVDGFRYDYVPGYYDGNPAGPGYPALAYETYEYSRTLPRFQTASGASSVIQCSENLDDPIGMLSQTYTNTCWQNRLMDAARGMARGGYVSEDFAHLLDPAFVGYPDRYSNPASGETFPVAPFQYLETHDHQRFLNEFGRALAPDLLEQPFGDRTKFYKTQPYAIGLFTGKGIPFLFQGQEFGENWGLPEDGIGRNLFERPLHWDYFYDPPGKALVRLYRILGSLRNASRALRARGDFYYYSRPDHLSAKVLAFRRHAPADGAAPPEDFAVALNFGDAPATVWLPLQAAGDWREQIDGAMLLHTLHDGDEALVTIPPNYGLVFRRL</sequence>
<keyword evidence="2" id="KW-0378">Hydrolase</keyword>
<evidence type="ECO:0000313" key="3">
    <source>
        <dbReference type="Proteomes" id="UP001500432"/>
    </source>
</evidence>
<dbReference type="GO" id="GO:0016787">
    <property type="term" value="F:hydrolase activity"/>
    <property type="evidence" value="ECO:0007669"/>
    <property type="project" value="UniProtKB-KW"/>
</dbReference>
<dbReference type="EMBL" id="BAAAQW010000001">
    <property type="protein sequence ID" value="GAA2196228.1"/>
    <property type="molecule type" value="Genomic_DNA"/>
</dbReference>
<accession>A0ABN3BIE0</accession>
<dbReference type="Proteomes" id="UP001500432">
    <property type="component" value="Unassembled WGS sequence"/>
</dbReference>
<dbReference type="InterPro" id="IPR006047">
    <property type="entry name" value="GH13_cat_dom"/>
</dbReference>
<keyword evidence="3" id="KW-1185">Reference proteome</keyword>
<name>A0ABN3BIE0_9MICC</name>
<evidence type="ECO:0000259" key="1">
    <source>
        <dbReference type="SMART" id="SM00642"/>
    </source>
</evidence>
<feature type="domain" description="Glycosyl hydrolase family 13 catalytic" evidence="1">
    <location>
        <begin position="159"/>
        <end position="525"/>
    </location>
</feature>
<organism evidence="2 3">
    <name type="scientific">Sinomonas flava</name>
    <dbReference type="NCBI Taxonomy" id="496857"/>
    <lineage>
        <taxon>Bacteria</taxon>
        <taxon>Bacillati</taxon>
        <taxon>Actinomycetota</taxon>
        <taxon>Actinomycetes</taxon>
        <taxon>Micrococcales</taxon>
        <taxon>Micrococcaceae</taxon>
        <taxon>Sinomonas</taxon>
    </lineage>
</organism>
<dbReference type="SMART" id="SM00642">
    <property type="entry name" value="Aamy"/>
    <property type="match status" value="1"/>
</dbReference>
<dbReference type="InterPro" id="IPR017853">
    <property type="entry name" value="GH"/>
</dbReference>
<protein>
    <submittedName>
        <fullName evidence="2">Alpha-amylase family glycosyl hydrolase</fullName>
    </submittedName>
</protein>
<dbReference type="Gene3D" id="3.20.20.80">
    <property type="entry name" value="Glycosidases"/>
    <property type="match status" value="1"/>
</dbReference>
<dbReference type="SUPFAM" id="SSF51445">
    <property type="entry name" value="(Trans)glycosidases"/>
    <property type="match status" value="1"/>
</dbReference>
<dbReference type="PANTHER" id="PTHR43002">
    <property type="entry name" value="GLYCOGEN DEBRANCHING ENZYME"/>
    <property type="match status" value="1"/>
</dbReference>
<dbReference type="RefSeq" id="WP_344297351.1">
    <property type="nucleotide sequence ID" value="NZ_BAAAQW010000001.1"/>
</dbReference>
<evidence type="ECO:0000313" key="2">
    <source>
        <dbReference type="EMBL" id="GAA2196228.1"/>
    </source>
</evidence>